<dbReference type="Proteomes" id="UP000058925">
    <property type="component" value="Chromosome"/>
</dbReference>
<dbReference type="KEGG" id="taa:NMY3_00379"/>
<dbReference type="OrthoDB" id="10460at2157"/>
<proteinExistence type="predicted"/>
<reference evidence="2" key="1">
    <citation type="submission" date="2015-10" db="EMBL/GenBank/DDBJ databases">
        <title>Niche specialization of a soil ammonia-oxidizing archaeon, Candidatus Nitrosocosmicus oleophilus.</title>
        <authorList>
            <person name="Jung M.-Y."/>
            <person name="Rhee S.-K."/>
        </authorList>
    </citation>
    <scope>NUCLEOTIDE SEQUENCE [LARGE SCALE GENOMIC DNA]</scope>
    <source>
        <strain evidence="2">MY3</strain>
    </source>
</reference>
<accession>A0A654LW89</accession>
<dbReference type="GeneID" id="60420555"/>
<organism evidence="1 2">
    <name type="scientific">Candidatus Nitrosocosmicus oleophilus</name>
    <dbReference type="NCBI Taxonomy" id="1353260"/>
    <lineage>
        <taxon>Archaea</taxon>
        <taxon>Nitrososphaerota</taxon>
        <taxon>Nitrososphaeria</taxon>
        <taxon>Nitrososphaerales</taxon>
        <taxon>Nitrososphaeraceae</taxon>
        <taxon>Candidatus Nitrosocosmicus</taxon>
    </lineage>
</organism>
<keyword evidence="2" id="KW-1185">Reference proteome</keyword>
<dbReference type="AlphaFoldDB" id="A0A654LW89"/>
<gene>
    <name evidence="1" type="ORF">NMY3_00379</name>
</gene>
<sequence length="395" mass="46768">MNNISNRIKEEEIKKSIDFILDHFKHQPKLFPRKIMTANYSGQFTVYTKEEMFEAYRQAEFKNCRINAYPVDIYENNELIQPPDFIFIDLDQKLFSNYKNPRKVLDIVKDDTLAKISSTYSIEHSQSAQCAQYSKLSNSSESKNKVFSTVIWSGNGYHIYLPLDSLVLDKYPHFSKSQFPFLFPFYKQNTPEYSTSEMLLQFTEELFTNGRADPQHMPVYKTCFLRIPNTFNLKCLENGKNLEDSKVMLVQSWNGYRPPIQLLTKGFRRWLIQKELDLQHTVRFQPQIQSYNTETSAYRPIQWIDDLLKRGISDGRKESIRLILGPYLAKRKSHGEAFRTLQEWLEKCQKVRPLDRTFDPKRRITSALKNSKGFIKLENLKIKYRWLYNAIAVEY</sequence>
<evidence type="ECO:0000313" key="1">
    <source>
        <dbReference type="EMBL" id="ALI34593.1"/>
    </source>
</evidence>
<name>A0A654LW89_9ARCH</name>
<dbReference type="EMBL" id="CP012850">
    <property type="protein sequence ID" value="ALI34593.1"/>
    <property type="molecule type" value="Genomic_DNA"/>
</dbReference>
<evidence type="ECO:0000313" key="2">
    <source>
        <dbReference type="Proteomes" id="UP000058925"/>
    </source>
</evidence>
<protein>
    <submittedName>
        <fullName evidence="1">Uncharacterized protein</fullName>
    </submittedName>
</protein>
<dbReference type="RefSeq" id="WP_196817224.1">
    <property type="nucleotide sequence ID" value="NZ_CP012850.1"/>
</dbReference>